<feature type="domain" description="Aspartate/glutamate/uridylate kinase" evidence="15">
    <location>
        <begin position="11"/>
        <end position="248"/>
    </location>
</feature>
<evidence type="ECO:0000256" key="1">
    <source>
        <dbReference type="ARBA" id="ARBA00004766"/>
    </source>
</evidence>
<keyword evidence="6 13" id="KW-0808">Transferase</keyword>
<dbReference type="SUPFAM" id="SSF53633">
    <property type="entry name" value="Carbamate kinase-like"/>
    <property type="match status" value="1"/>
</dbReference>
<evidence type="ECO:0000256" key="7">
    <source>
        <dbReference type="ARBA" id="ARBA00022741"/>
    </source>
</evidence>
<comment type="pathway">
    <text evidence="1 14">Amino-acid biosynthesis; L-lysine biosynthesis via DAP pathway; (S)-tetrahydrodipicolinate from L-aspartate: step 1/4.</text>
</comment>
<dbReference type="InterPro" id="IPR005260">
    <property type="entry name" value="Asp_kin_monofn"/>
</dbReference>
<gene>
    <name evidence="16" type="ORF">HC757_11515</name>
</gene>
<dbReference type="PANTHER" id="PTHR21499">
    <property type="entry name" value="ASPARTATE KINASE"/>
    <property type="match status" value="1"/>
</dbReference>
<dbReference type="GO" id="GO:0009090">
    <property type="term" value="P:homoserine biosynthetic process"/>
    <property type="evidence" value="ECO:0007669"/>
    <property type="project" value="TreeGrafter"/>
</dbReference>
<reference evidence="16" key="1">
    <citation type="submission" date="2020-04" db="EMBL/GenBank/DDBJ databases">
        <title>Description of Shewanella salipaludis sp. nov., isolated from a salt marsh.</title>
        <authorList>
            <person name="Park S."/>
            <person name="Yoon J.-H."/>
        </authorList>
    </citation>
    <scope>NUCLEOTIDE SEQUENCE</scope>
    <source>
        <strain evidence="16">SHSM-M6</strain>
    </source>
</reference>
<dbReference type="InterPro" id="IPR018042">
    <property type="entry name" value="Aspartate_kinase_CS"/>
</dbReference>
<proteinExistence type="inferred from homology"/>
<evidence type="ECO:0000256" key="12">
    <source>
        <dbReference type="PIRSR" id="PIRSR000726-1"/>
    </source>
</evidence>
<accession>A0A972FUY4</accession>
<dbReference type="FunFam" id="3.40.1160.10:FF:000002">
    <property type="entry name" value="Aspartokinase"/>
    <property type="match status" value="1"/>
</dbReference>
<evidence type="ECO:0000256" key="5">
    <source>
        <dbReference type="ARBA" id="ARBA00022605"/>
    </source>
</evidence>
<evidence type="ECO:0000256" key="2">
    <source>
        <dbReference type="ARBA" id="ARBA00004986"/>
    </source>
</evidence>
<protein>
    <recommendedName>
        <fullName evidence="13">Aspartokinase</fullName>
        <ecNumber evidence="13">2.7.2.4</ecNumber>
    </recommendedName>
</protein>
<dbReference type="Gene3D" id="3.30.2130.10">
    <property type="entry name" value="VC0802-like"/>
    <property type="match status" value="1"/>
</dbReference>
<dbReference type="CDD" id="cd04261">
    <property type="entry name" value="AAK_AKii-LysC-BS"/>
    <property type="match status" value="1"/>
</dbReference>
<keyword evidence="7 12" id="KW-0547">Nucleotide-binding</keyword>
<keyword evidence="5 14" id="KW-0028">Amino-acid biosynthesis</keyword>
<comment type="pathway">
    <text evidence="2 14">Amino-acid biosynthesis; L-methionine biosynthesis via de novo pathway; L-homoserine from L-aspartate: step 1/3.</text>
</comment>
<evidence type="ECO:0000313" key="17">
    <source>
        <dbReference type="Proteomes" id="UP000737113"/>
    </source>
</evidence>
<dbReference type="InterPro" id="IPR036393">
    <property type="entry name" value="AceGlu_kinase-like_sf"/>
</dbReference>
<evidence type="ECO:0000256" key="10">
    <source>
        <dbReference type="ARBA" id="ARBA00023154"/>
    </source>
</evidence>
<comment type="similarity">
    <text evidence="4 13">Belongs to the aspartokinase family.</text>
</comment>
<feature type="binding site" evidence="12">
    <location>
        <position position="56"/>
    </location>
    <ligand>
        <name>substrate</name>
    </ligand>
</feature>
<feature type="binding site" evidence="12">
    <location>
        <position position="93"/>
    </location>
    <ligand>
        <name>substrate</name>
    </ligand>
</feature>
<name>A0A972FUY4_9GAMM</name>
<dbReference type="GO" id="GO:0009089">
    <property type="term" value="P:lysine biosynthetic process via diaminopimelate"/>
    <property type="evidence" value="ECO:0007669"/>
    <property type="project" value="InterPro"/>
</dbReference>
<dbReference type="PIRSF" id="PIRSF000726">
    <property type="entry name" value="Asp_kin"/>
    <property type="match status" value="1"/>
</dbReference>
<dbReference type="Gene3D" id="3.40.1160.10">
    <property type="entry name" value="Acetylglutamate kinase-like"/>
    <property type="match status" value="1"/>
</dbReference>
<dbReference type="InterPro" id="IPR001048">
    <property type="entry name" value="Asp/Glu/Uridylate_kinase"/>
</dbReference>
<dbReference type="GO" id="GO:0005524">
    <property type="term" value="F:ATP binding"/>
    <property type="evidence" value="ECO:0007669"/>
    <property type="project" value="UniProtKB-KW"/>
</dbReference>
<feature type="binding site" evidence="12">
    <location>
        <begin position="192"/>
        <end position="193"/>
    </location>
    <ligand>
        <name>ATP</name>
        <dbReference type="ChEBI" id="CHEBI:30616"/>
    </ligand>
</feature>
<evidence type="ECO:0000313" key="16">
    <source>
        <dbReference type="EMBL" id="NMH65794.1"/>
    </source>
</evidence>
<evidence type="ECO:0000256" key="4">
    <source>
        <dbReference type="ARBA" id="ARBA00010122"/>
    </source>
</evidence>
<comment type="pathway">
    <text evidence="3 14">Amino-acid biosynthesis; L-threonine biosynthesis; L-threonine from L-aspartate: step 1/5.</text>
</comment>
<organism evidence="16 17">
    <name type="scientific">Shewanella salipaludis</name>
    <dbReference type="NCBI Taxonomy" id="2723052"/>
    <lineage>
        <taxon>Bacteria</taxon>
        <taxon>Pseudomonadati</taxon>
        <taxon>Pseudomonadota</taxon>
        <taxon>Gammaproteobacteria</taxon>
        <taxon>Alteromonadales</taxon>
        <taxon>Shewanellaceae</taxon>
        <taxon>Shewanella</taxon>
    </lineage>
</organism>
<keyword evidence="10" id="KW-0457">Lysine biosynthesis</keyword>
<keyword evidence="17" id="KW-1185">Reference proteome</keyword>
<evidence type="ECO:0000256" key="14">
    <source>
        <dbReference type="RuleBase" id="RU004249"/>
    </source>
</evidence>
<dbReference type="PANTHER" id="PTHR21499:SF3">
    <property type="entry name" value="ASPARTOKINASE"/>
    <property type="match status" value="1"/>
</dbReference>
<dbReference type="SUPFAM" id="SSF55021">
    <property type="entry name" value="ACT-like"/>
    <property type="match status" value="1"/>
</dbReference>
<dbReference type="GO" id="GO:0004072">
    <property type="term" value="F:aspartate kinase activity"/>
    <property type="evidence" value="ECO:0007669"/>
    <property type="project" value="UniProtKB-EC"/>
</dbReference>
<dbReference type="Proteomes" id="UP000737113">
    <property type="component" value="Unassembled WGS sequence"/>
</dbReference>
<dbReference type="Pfam" id="PF00696">
    <property type="entry name" value="AA_kinase"/>
    <property type="match status" value="1"/>
</dbReference>
<comment type="catalytic activity">
    <reaction evidence="11 13">
        <text>L-aspartate + ATP = 4-phospho-L-aspartate + ADP</text>
        <dbReference type="Rhea" id="RHEA:23776"/>
        <dbReference type="ChEBI" id="CHEBI:29991"/>
        <dbReference type="ChEBI" id="CHEBI:30616"/>
        <dbReference type="ChEBI" id="CHEBI:57535"/>
        <dbReference type="ChEBI" id="CHEBI:456216"/>
        <dbReference type="EC" id="2.7.2.4"/>
    </reaction>
</comment>
<dbReference type="GO" id="GO:0005829">
    <property type="term" value="C:cytosol"/>
    <property type="evidence" value="ECO:0007669"/>
    <property type="project" value="TreeGrafter"/>
</dbReference>
<feature type="binding site" evidence="12">
    <location>
        <begin position="228"/>
        <end position="229"/>
    </location>
    <ligand>
        <name>ATP</name>
        <dbReference type="ChEBI" id="CHEBI:30616"/>
    </ligand>
</feature>
<dbReference type="PROSITE" id="PS00324">
    <property type="entry name" value="ASPARTOKINASE"/>
    <property type="match status" value="1"/>
</dbReference>
<keyword evidence="8 13" id="KW-0418">Kinase</keyword>
<keyword evidence="9 12" id="KW-0067">ATP-binding</keyword>
<dbReference type="InterPro" id="IPR001341">
    <property type="entry name" value="Asp_kinase"/>
</dbReference>
<evidence type="ECO:0000256" key="6">
    <source>
        <dbReference type="ARBA" id="ARBA00022679"/>
    </source>
</evidence>
<evidence type="ECO:0000256" key="11">
    <source>
        <dbReference type="ARBA" id="ARBA00047872"/>
    </source>
</evidence>
<dbReference type="NCBIfam" id="TIGR00657">
    <property type="entry name" value="asp_kinases"/>
    <property type="match status" value="1"/>
</dbReference>
<evidence type="ECO:0000259" key="15">
    <source>
        <dbReference type="Pfam" id="PF00696"/>
    </source>
</evidence>
<feature type="binding site" evidence="12">
    <location>
        <begin position="16"/>
        <end position="19"/>
    </location>
    <ligand>
        <name>ATP</name>
        <dbReference type="ChEBI" id="CHEBI:30616"/>
    </ligand>
</feature>
<dbReference type="RefSeq" id="WP_169564521.1">
    <property type="nucleotide sequence ID" value="NZ_JAAXYH010000007.1"/>
</dbReference>
<dbReference type="NCBIfam" id="NF005155">
    <property type="entry name" value="PRK06635.1-4"/>
    <property type="match status" value="1"/>
</dbReference>
<evidence type="ECO:0000256" key="3">
    <source>
        <dbReference type="ARBA" id="ARBA00005139"/>
    </source>
</evidence>
<dbReference type="InterPro" id="IPR041740">
    <property type="entry name" value="AKii-LysC-BS"/>
</dbReference>
<evidence type="ECO:0000256" key="9">
    <source>
        <dbReference type="ARBA" id="ARBA00022840"/>
    </source>
</evidence>
<dbReference type="InterPro" id="IPR045865">
    <property type="entry name" value="ACT-like_dom_sf"/>
</dbReference>
<evidence type="ECO:0000256" key="8">
    <source>
        <dbReference type="ARBA" id="ARBA00022777"/>
    </source>
</evidence>
<comment type="caution">
    <text evidence="16">The sequence shown here is derived from an EMBL/GenBank/DDBJ whole genome shotgun (WGS) entry which is preliminary data.</text>
</comment>
<evidence type="ECO:0000256" key="13">
    <source>
        <dbReference type="RuleBase" id="RU003448"/>
    </source>
</evidence>
<dbReference type="AlphaFoldDB" id="A0A972FUY4"/>
<sequence length="422" mass="45104">MPEKRKLSSSKLFVKKFGGTSVGSIERIEAVAEQIAKSAHAGERQILVLSAMAGETNRLFSLASNIASSADALGEGCEYALLRERDMLVSTGEQISIALMAMALQRRGLRARSLLGSQVQIHTDSQFGGASIQRVDTQLLEALLAEGVIPVVAGFQGRDSNGEVTTLGRGGSDTTAVALAAAMGANECQIYTDVAGVFTTDPHLTPSARKLDGMSFEVMFDMARLGAKVLHPDSVAYAKRYLVPLRVLSSFEPGPGTLVQHAEAADAVGSVQGIAVCRARVWLSIECPPANEALLRDCLEGLGAEAELWCQDAQDQSGLQLFQVSLAADFLVTALKQLDRQSQCLGLGKVEYHKQLVKVSLVGSRLPPDTGLISQVNNILGSQGIHVRLLSRSQRIVSILIDEAELHNGVRLLHQTLGLDRV</sequence>
<dbReference type="EMBL" id="JAAXYH010000007">
    <property type="protein sequence ID" value="NMH65794.1"/>
    <property type="molecule type" value="Genomic_DNA"/>
</dbReference>
<dbReference type="EC" id="2.7.2.4" evidence="13"/>